<evidence type="ECO:0000256" key="6">
    <source>
        <dbReference type="ARBA" id="ARBA00022989"/>
    </source>
</evidence>
<name>A0ABW1WID8_9BACL</name>
<organism evidence="10 11">
    <name type="scientific">Sporolactobacillus kofuensis</name>
    <dbReference type="NCBI Taxonomy" id="269672"/>
    <lineage>
        <taxon>Bacteria</taxon>
        <taxon>Bacillati</taxon>
        <taxon>Bacillota</taxon>
        <taxon>Bacilli</taxon>
        <taxon>Bacillales</taxon>
        <taxon>Sporolactobacillaceae</taxon>
        <taxon>Sporolactobacillus</taxon>
    </lineage>
</organism>
<feature type="transmembrane region" description="Helical" evidence="8">
    <location>
        <begin position="159"/>
        <end position="176"/>
    </location>
</feature>
<evidence type="ECO:0000313" key="11">
    <source>
        <dbReference type="Proteomes" id="UP001596267"/>
    </source>
</evidence>
<comment type="similarity">
    <text evidence="2">Belongs to the EamA transporter family.</text>
</comment>
<dbReference type="InterPro" id="IPR037185">
    <property type="entry name" value="EmrE-like"/>
</dbReference>
<dbReference type="RefSeq" id="WP_253054836.1">
    <property type="nucleotide sequence ID" value="NZ_JAMXWN010000009.1"/>
</dbReference>
<feature type="domain" description="EamA" evidence="9">
    <location>
        <begin position="13"/>
        <end position="151"/>
    </location>
</feature>
<feature type="transmembrane region" description="Helical" evidence="8">
    <location>
        <begin position="12"/>
        <end position="32"/>
    </location>
</feature>
<feature type="transmembrane region" description="Helical" evidence="8">
    <location>
        <begin position="219"/>
        <end position="239"/>
    </location>
</feature>
<protein>
    <submittedName>
        <fullName evidence="10">EamA family transporter RarD</fullName>
    </submittedName>
</protein>
<feature type="transmembrane region" description="Helical" evidence="8">
    <location>
        <begin position="81"/>
        <end position="101"/>
    </location>
</feature>
<evidence type="ECO:0000256" key="5">
    <source>
        <dbReference type="ARBA" id="ARBA00022692"/>
    </source>
</evidence>
<dbReference type="InterPro" id="IPR000620">
    <property type="entry name" value="EamA_dom"/>
</dbReference>
<dbReference type="SUPFAM" id="SSF103481">
    <property type="entry name" value="Multidrug resistance efflux transporter EmrE"/>
    <property type="match status" value="2"/>
</dbReference>
<evidence type="ECO:0000256" key="7">
    <source>
        <dbReference type="ARBA" id="ARBA00023136"/>
    </source>
</evidence>
<evidence type="ECO:0000313" key="10">
    <source>
        <dbReference type="EMBL" id="MFC6386890.1"/>
    </source>
</evidence>
<dbReference type="PANTHER" id="PTHR22911">
    <property type="entry name" value="ACYL-MALONYL CONDENSING ENZYME-RELATED"/>
    <property type="match status" value="1"/>
</dbReference>
<keyword evidence="3" id="KW-0813">Transport</keyword>
<dbReference type="NCBIfam" id="TIGR00688">
    <property type="entry name" value="rarD"/>
    <property type="match status" value="1"/>
</dbReference>
<evidence type="ECO:0000256" key="1">
    <source>
        <dbReference type="ARBA" id="ARBA00004651"/>
    </source>
</evidence>
<keyword evidence="5 8" id="KW-0812">Transmembrane</keyword>
<feature type="transmembrane region" description="Helical" evidence="8">
    <location>
        <begin position="251"/>
        <end position="270"/>
    </location>
</feature>
<gene>
    <name evidence="10" type="primary">rarD</name>
    <name evidence="10" type="ORF">ACFP7A_09775</name>
</gene>
<keyword evidence="4" id="KW-1003">Cell membrane</keyword>
<feature type="transmembrane region" description="Helical" evidence="8">
    <location>
        <begin position="44"/>
        <end position="61"/>
    </location>
</feature>
<dbReference type="InterPro" id="IPR004626">
    <property type="entry name" value="RarD"/>
</dbReference>
<dbReference type="Proteomes" id="UP001596267">
    <property type="component" value="Unassembled WGS sequence"/>
</dbReference>
<feature type="transmembrane region" description="Helical" evidence="8">
    <location>
        <begin position="276"/>
        <end position="299"/>
    </location>
</feature>
<evidence type="ECO:0000256" key="8">
    <source>
        <dbReference type="SAM" id="Phobius"/>
    </source>
</evidence>
<feature type="transmembrane region" description="Helical" evidence="8">
    <location>
        <begin position="113"/>
        <end position="130"/>
    </location>
</feature>
<feature type="transmembrane region" description="Helical" evidence="8">
    <location>
        <begin position="188"/>
        <end position="207"/>
    </location>
</feature>
<feature type="transmembrane region" description="Helical" evidence="8">
    <location>
        <begin position="135"/>
        <end position="153"/>
    </location>
</feature>
<dbReference type="Pfam" id="PF00892">
    <property type="entry name" value="EamA"/>
    <property type="match status" value="1"/>
</dbReference>
<keyword evidence="11" id="KW-1185">Reference proteome</keyword>
<dbReference type="PANTHER" id="PTHR22911:SF137">
    <property type="entry name" value="SOLUTE CARRIER FAMILY 35 MEMBER G2-RELATED"/>
    <property type="match status" value="1"/>
</dbReference>
<keyword evidence="6 8" id="KW-1133">Transmembrane helix</keyword>
<sequence length="315" mass="35755">MLNTTMINRETKIGAIYSLSAYFMWGLFPLYWMLIHQISALEILAHRIFWSLILMLGLLAVTRTFGKFLKQLKELIAKPKLLFCVFIASVLITVNWLIYIWAVNNGHVIESSMGYYINPLISILLGIIFLKEKLTIWQFVAFLLAAMGVLIETVNYGHFPWIALMLALTFGFYGLAKKLIHIEPSLELTLETLLIVPAALFYLLYLQQTGVAAFGHSSWLINLLLIGTGVVTAVPLLFFAEGAQRISLTMIGFFQYVAPTLQLLIGITIYREPFHVVQLIAFSFIWVALVIFTLSATLFNRDHPVLLRTAESKHH</sequence>
<accession>A0ABW1WID8</accession>
<dbReference type="EMBL" id="JBHSTQ010000009">
    <property type="protein sequence ID" value="MFC6386890.1"/>
    <property type="molecule type" value="Genomic_DNA"/>
</dbReference>
<evidence type="ECO:0000256" key="2">
    <source>
        <dbReference type="ARBA" id="ARBA00007362"/>
    </source>
</evidence>
<keyword evidence="7 8" id="KW-0472">Membrane</keyword>
<evidence type="ECO:0000259" key="9">
    <source>
        <dbReference type="Pfam" id="PF00892"/>
    </source>
</evidence>
<comment type="caution">
    <text evidence="10">The sequence shown here is derived from an EMBL/GenBank/DDBJ whole genome shotgun (WGS) entry which is preliminary data.</text>
</comment>
<comment type="subcellular location">
    <subcellularLocation>
        <location evidence="1">Cell membrane</location>
        <topology evidence="1">Multi-pass membrane protein</topology>
    </subcellularLocation>
</comment>
<evidence type="ECO:0000256" key="3">
    <source>
        <dbReference type="ARBA" id="ARBA00022448"/>
    </source>
</evidence>
<reference evidence="11" key="1">
    <citation type="journal article" date="2019" name="Int. J. Syst. Evol. Microbiol.">
        <title>The Global Catalogue of Microorganisms (GCM) 10K type strain sequencing project: providing services to taxonomists for standard genome sequencing and annotation.</title>
        <authorList>
            <consortium name="The Broad Institute Genomics Platform"/>
            <consortium name="The Broad Institute Genome Sequencing Center for Infectious Disease"/>
            <person name="Wu L."/>
            <person name="Ma J."/>
        </authorList>
    </citation>
    <scope>NUCLEOTIDE SEQUENCE [LARGE SCALE GENOMIC DNA]</scope>
    <source>
        <strain evidence="11">CCUG 42001</strain>
    </source>
</reference>
<evidence type="ECO:0000256" key="4">
    <source>
        <dbReference type="ARBA" id="ARBA00022475"/>
    </source>
</evidence>
<proteinExistence type="inferred from homology"/>